<dbReference type="RefSeq" id="WP_119314840.1">
    <property type="nucleotide sequence ID" value="NZ_QXDL01000059.1"/>
</dbReference>
<keyword evidence="1" id="KW-1133">Transmembrane helix</keyword>
<protein>
    <submittedName>
        <fullName evidence="2">Uncharacterized protein</fullName>
    </submittedName>
</protein>
<comment type="caution">
    <text evidence="2">The sequence shown here is derived from an EMBL/GenBank/DDBJ whole genome shotgun (WGS) entry which is preliminary data.</text>
</comment>
<evidence type="ECO:0000313" key="2">
    <source>
        <dbReference type="EMBL" id="RIH85389.1"/>
    </source>
</evidence>
<feature type="transmembrane region" description="Helical" evidence="1">
    <location>
        <begin position="110"/>
        <end position="127"/>
    </location>
</feature>
<keyword evidence="1" id="KW-0812">Transmembrane</keyword>
<evidence type="ECO:0000313" key="3">
    <source>
        <dbReference type="Proteomes" id="UP000265715"/>
    </source>
</evidence>
<dbReference type="Proteomes" id="UP000265715">
    <property type="component" value="Unassembled WGS sequence"/>
</dbReference>
<name>A0A399EQS6_9DEIN</name>
<reference evidence="2 3" key="1">
    <citation type="submission" date="2018-08" db="EMBL/GenBank/DDBJ databases">
        <title>Meiothermus terrae DSM 26712 genome sequencing project.</title>
        <authorList>
            <person name="Da Costa M.S."/>
            <person name="Albuquerque L."/>
            <person name="Raposo P."/>
            <person name="Froufe H.J.C."/>
            <person name="Barroso C.S."/>
            <person name="Egas C."/>
        </authorList>
    </citation>
    <scope>NUCLEOTIDE SEQUENCE [LARGE SCALE GENOMIC DNA]</scope>
    <source>
        <strain evidence="2 3">DSM 26712</strain>
    </source>
</reference>
<dbReference type="EMBL" id="QXDL01000059">
    <property type="protein sequence ID" value="RIH85389.1"/>
    <property type="molecule type" value="Genomic_DNA"/>
</dbReference>
<proteinExistence type="predicted"/>
<accession>A0A399EQS6</accession>
<gene>
    <name evidence="2" type="ORF">Mterra_01715</name>
</gene>
<keyword evidence="1" id="KW-0472">Membrane</keyword>
<evidence type="ECO:0000256" key="1">
    <source>
        <dbReference type="SAM" id="Phobius"/>
    </source>
</evidence>
<dbReference type="AlphaFoldDB" id="A0A399EQS6"/>
<sequence>MTNRLNRLEDRTRAAHSAAWGAFWSRFRSALDGLPDGAFERFAPVEVDGLDDLEGALVPWDQWANAVLPVLEKAEQGDLSTWPHDLPPPPGDPQPLISELISRWRRNPRLPLAALLTLLALAVAAGGEGG</sequence>
<organism evidence="2 3">
    <name type="scientific">Calidithermus terrae</name>
    <dbReference type="NCBI Taxonomy" id="1408545"/>
    <lineage>
        <taxon>Bacteria</taxon>
        <taxon>Thermotogati</taxon>
        <taxon>Deinococcota</taxon>
        <taxon>Deinococci</taxon>
        <taxon>Thermales</taxon>
        <taxon>Thermaceae</taxon>
        <taxon>Calidithermus</taxon>
    </lineage>
</organism>
<keyword evidence="3" id="KW-1185">Reference proteome</keyword>